<dbReference type="PATRIC" id="fig|797303.5.peg.415"/>
<organism evidence="1 2">
    <name type="scientific">Natrinema pellirubrum (strain DSM 15624 / CIP 106293 / JCM 10476 / NCIMB 786 / 157)</name>
    <dbReference type="NCBI Taxonomy" id="797303"/>
    <lineage>
        <taxon>Archaea</taxon>
        <taxon>Methanobacteriati</taxon>
        <taxon>Methanobacteriota</taxon>
        <taxon>Stenosarchaea group</taxon>
        <taxon>Halobacteria</taxon>
        <taxon>Halobacteriales</taxon>
        <taxon>Natrialbaceae</taxon>
        <taxon>Natrinema</taxon>
    </lineage>
</organism>
<gene>
    <name evidence="1" type="ORF">C488_01991</name>
</gene>
<dbReference type="Proteomes" id="UP000011593">
    <property type="component" value="Unassembled WGS sequence"/>
</dbReference>
<dbReference type="RefSeq" id="WP_006179709.1">
    <property type="nucleotide sequence ID" value="NC_019962.1"/>
</dbReference>
<name>L9Z5X7_NATP1</name>
<protein>
    <submittedName>
        <fullName evidence="1">Cell surface glycoprotein</fullName>
    </submittedName>
</protein>
<dbReference type="InterPro" id="IPR008964">
    <property type="entry name" value="Invasin/intimin_cell_adhesion"/>
</dbReference>
<dbReference type="Gene3D" id="2.60.40.10">
    <property type="entry name" value="Immunoglobulins"/>
    <property type="match status" value="1"/>
</dbReference>
<dbReference type="EMBL" id="AOIE01000008">
    <property type="protein sequence ID" value="ELY81062.1"/>
    <property type="molecule type" value="Genomic_DNA"/>
</dbReference>
<sequence>MSPSLQRIITPDDIDVSFEPSQSVGIENEITATVSVTTDDKQAGNGLPIEDTPVAVSYTDDNGADSIDYVAPNGMTTDEKGEVEFTFSVTPGTDFDDIESVVATDDLVFEATDGNDVTTAENSIEFVPDIGDTGTISGTITKVSEDQQLGVQSNLDSPEGVPVYAVDQDDVEDNTETLADGDDLNVTVPAELSDDYSTDFTDVRFSEGDIFRVVTFDENGDAVPRDPRSDYLTTTSANSSNLELVQNESVPGVQIHQTNMDRADDDIEFTFLESGNFTVQQQVTYTNDTEGADDVETQFKNVSTTTAGTTDDLVEIGDTESITYSDIADRFDEERAVPNDTTTATGDFMLLNLPTDQDGTQEYTVIAGQGAAADGEDQFGFANFAGFETDVPVEPNADDTAQQQNVDLSVQEFTPVTDYNYNLDVTVEDGQKFAEAPVDEPVAVEVTATRSEVGSNADPQPATGIDIDLDALNNNIGDFAQTSVTTDAEGVATTTFTGDSPQVGSTNITATFDSGEEVYTTEGNEQATVDIFQDAQITGDVVTDKTPSNNLPDADVTLSVKNETDGLEELATTQAGPGGSFSFTGEDGVRSGLNYTVEATYEDEEGNEGTGFAQLTEIPGGTTNADIVIEDVVAPEGFDIQDGSLQAPANAAPGEEIEVAANITNTAGEEATSSVTFVFDGEEVDSQEVTLGAGETDEVSFDITVPDVEDGEYEHGIETDVDAASATLNVTTDDDDNESSTADDYRVDGEFTDQSVFDAVKDWRSGAIDEFVVFDVIDGFRNN</sequence>
<comment type="caution">
    <text evidence="1">The sequence shown here is derived from an EMBL/GenBank/DDBJ whole genome shotgun (WGS) entry which is preliminary data.</text>
</comment>
<reference evidence="1 2" key="1">
    <citation type="journal article" date="2014" name="PLoS Genet.">
        <title>Phylogenetically driven sequencing of extremely halophilic archaea reveals strategies for static and dynamic osmo-response.</title>
        <authorList>
            <person name="Becker E.A."/>
            <person name="Seitzer P.M."/>
            <person name="Tritt A."/>
            <person name="Larsen D."/>
            <person name="Krusor M."/>
            <person name="Yao A.I."/>
            <person name="Wu D."/>
            <person name="Madern D."/>
            <person name="Eisen J.A."/>
            <person name="Darling A.E."/>
            <person name="Facciotti M.T."/>
        </authorList>
    </citation>
    <scope>NUCLEOTIDE SEQUENCE [LARGE SCALE GENOMIC DNA]</scope>
    <source>
        <strain evidence="1 2">DSM 15624</strain>
    </source>
</reference>
<proteinExistence type="predicted"/>
<keyword evidence="2" id="KW-1185">Reference proteome</keyword>
<evidence type="ECO:0000313" key="2">
    <source>
        <dbReference type="Proteomes" id="UP000011593"/>
    </source>
</evidence>
<dbReference type="GeneID" id="14334352"/>
<dbReference type="SUPFAM" id="SSF49373">
    <property type="entry name" value="Invasin/intimin cell-adhesion fragments"/>
    <property type="match status" value="1"/>
</dbReference>
<evidence type="ECO:0000313" key="1">
    <source>
        <dbReference type="EMBL" id="ELY81062.1"/>
    </source>
</evidence>
<dbReference type="InterPro" id="IPR013783">
    <property type="entry name" value="Ig-like_fold"/>
</dbReference>
<dbReference type="OrthoDB" id="197295at2157"/>
<accession>L9Z5X7</accession>
<dbReference type="AlphaFoldDB" id="L9Z5X7"/>